<gene>
    <name evidence="2" type="ORF">QJS10_CPB11g01637</name>
</gene>
<keyword evidence="1" id="KW-0812">Transmembrane</keyword>
<comment type="caution">
    <text evidence="2">The sequence shown here is derived from an EMBL/GenBank/DDBJ whole genome shotgun (WGS) entry which is preliminary data.</text>
</comment>
<organism evidence="2 3">
    <name type="scientific">Acorus calamus</name>
    <name type="common">Sweet flag</name>
    <dbReference type="NCBI Taxonomy" id="4465"/>
    <lineage>
        <taxon>Eukaryota</taxon>
        <taxon>Viridiplantae</taxon>
        <taxon>Streptophyta</taxon>
        <taxon>Embryophyta</taxon>
        <taxon>Tracheophyta</taxon>
        <taxon>Spermatophyta</taxon>
        <taxon>Magnoliopsida</taxon>
        <taxon>Liliopsida</taxon>
        <taxon>Acoraceae</taxon>
        <taxon>Acorus</taxon>
    </lineage>
</organism>
<evidence type="ECO:0000313" key="2">
    <source>
        <dbReference type="EMBL" id="KAK1303710.1"/>
    </source>
</evidence>
<evidence type="ECO:0000256" key="1">
    <source>
        <dbReference type="SAM" id="Phobius"/>
    </source>
</evidence>
<proteinExistence type="predicted"/>
<evidence type="ECO:0000313" key="3">
    <source>
        <dbReference type="Proteomes" id="UP001180020"/>
    </source>
</evidence>
<protein>
    <submittedName>
        <fullName evidence="2">Uncharacterized protein</fullName>
    </submittedName>
</protein>
<dbReference type="AlphaFoldDB" id="A0AAV9DRK8"/>
<feature type="transmembrane region" description="Helical" evidence="1">
    <location>
        <begin position="84"/>
        <end position="108"/>
    </location>
</feature>
<reference evidence="2" key="1">
    <citation type="journal article" date="2023" name="Nat. Commun.">
        <title>Diploid and tetraploid genomes of Acorus and the evolution of monocots.</title>
        <authorList>
            <person name="Ma L."/>
            <person name="Liu K.W."/>
            <person name="Li Z."/>
            <person name="Hsiao Y.Y."/>
            <person name="Qi Y."/>
            <person name="Fu T."/>
            <person name="Tang G.D."/>
            <person name="Zhang D."/>
            <person name="Sun W.H."/>
            <person name="Liu D.K."/>
            <person name="Li Y."/>
            <person name="Chen G.Z."/>
            <person name="Liu X.D."/>
            <person name="Liao X.Y."/>
            <person name="Jiang Y.T."/>
            <person name="Yu X."/>
            <person name="Hao Y."/>
            <person name="Huang J."/>
            <person name="Zhao X.W."/>
            <person name="Ke S."/>
            <person name="Chen Y.Y."/>
            <person name="Wu W.L."/>
            <person name="Hsu J.L."/>
            <person name="Lin Y.F."/>
            <person name="Huang M.D."/>
            <person name="Li C.Y."/>
            <person name="Huang L."/>
            <person name="Wang Z.W."/>
            <person name="Zhao X."/>
            <person name="Zhong W.Y."/>
            <person name="Peng D.H."/>
            <person name="Ahmad S."/>
            <person name="Lan S."/>
            <person name="Zhang J.S."/>
            <person name="Tsai W.C."/>
            <person name="Van de Peer Y."/>
            <person name="Liu Z.J."/>
        </authorList>
    </citation>
    <scope>NUCLEOTIDE SEQUENCE</scope>
    <source>
        <strain evidence="2">CP</strain>
    </source>
</reference>
<sequence length="148" mass="16312">MPNEDPEDQWIPPFVDLEKIKFTLACLISGISSYLMIMLTLIINEGSPMAYKLCLLSSFLSFLLGNVAISLIKLTPNPMDFNTAVTVLVGLGSSTLICSMMIITYPVYNMLMDVVSLLIFLSEQPGVLSTALNQTCELEHCPIFIAEL</sequence>
<keyword evidence="1" id="KW-0472">Membrane</keyword>
<keyword evidence="3" id="KW-1185">Reference proteome</keyword>
<dbReference type="Proteomes" id="UP001180020">
    <property type="component" value="Unassembled WGS sequence"/>
</dbReference>
<name>A0AAV9DRK8_ACOCL</name>
<feature type="transmembrane region" description="Helical" evidence="1">
    <location>
        <begin position="20"/>
        <end position="43"/>
    </location>
</feature>
<feature type="transmembrane region" description="Helical" evidence="1">
    <location>
        <begin position="50"/>
        <end position="72"/>
    </location>
</feature>
<keyword evidence="1" id="KW-1133">Transmembrane helix</keyword>
<reference evidence="2" key="2">
    <citation type="submission" date="2023-06" db="EMBL/GenBank/DDBJ databases">
        <authorList>
            <person name="Ma L."/>
            <person name="Liu K.-W."/>
            <person name="Li Z."/>
            <person name="Hsiao Y.-Y."/>
            <person name="Qi Y."/>
            <person name="Fu T."/>
            <person name="Tang G."/>
            <person name="Zhang D."/>
            <person name="Sun W.-H."/>
            <person name="Liu D.-K."/>
            <person name="Li Y."/>
            <person name="Chen G.-Z."/>
            <person name="Liu X.-D."/>
            <person name="Liao X.-Y."/>
            <person name="Jiang Y.-T."/>
            <person name="Yu X."/>
            <person name="Hao Y."/>
            <person name="Huang J."/>
            <person name="Zhao X.-W."/>
            <person name="Ke S."/>
            <person name="Chen Y.-Y."/>
            <person name="Wu W.-L."/>
            <person name="Hsu J.-L."/>
            <person name="Lin Y.-F."/>
            <person name="Huang M.-D."/>
            <person name="Li C.-Y."/>
            <person name="Huang L."/>
            <person name="Wang Z.-W."/>
            <person name="Zhao X."/>
            <person name="Zhong W.-Y."/>
            <person name="Peng D.-H."/>
            <person name="Ahmad S."/>
            <person name="Lan S."/>
            <person name="Zhang J.-S."/>
            <person name="Tsai W.-C."/>
            <person name="Van De Peer Y."/>
            <person name="Liu Z.-J."/>
        </authorList>
    </citation>
    <scope>NUCLEOTIDE SEQUENCE</scope>
    <source>
        <strain evidence="2">CP</strain>
        <tissue evidence="2">Leaves</tissue>
    </source>
</reference>
<accession>A0AAV9DRK8</accession>
<dbReference type="EMBL" id="JAUJYO010000011">
    <property type="protein sequence ID" value="KAK1303710.1"/>
    <property type="molecule type" value="Genomic_DNA"/>
</dbReference>